<keyword evidence="2" id="KW-1185">Reference proteome</keyword>
<sequence length="92" mass="9243">MEDALNLVDTERICTSPTIVAGVATGVVDLAGVADRSPCIFHIGGGSPELFKIGASGFDSPPDLSLEFAGAMKFAGASQIGGVADLNSAMSE</sequence>
<gene>
    <name evidence="1" type="ORF">LIER_20007</name>
</gene>
<reference evidence="1 2" key="1">
    <citation type="submission" date="2024-01" db="EMBL/GenBank/DDBJ databases">
        <title>The complete chloroplast genome sequence of Lithospermum erythrorhizon: insights into the phylogenetic relationship among Boraginaceae species and the maternal lineages of purple gromwells.</title>
        <authorList>
            <person name="Okada T."/>
            <person name="Watanabe K."/>
        </authorList>
    </citation>
    <scope>NUCLEOTIDE SEQUENCE [LARGE SCALE GENOMIC DNA]</scope>
</reference>
<dbReference type="AlphaFoldDB" id="A0AAV3QMW7"/>
<dbReference type="EMBL" id="BAABME010005015">
    <property type="protein sequence ID" value="GAA0164346.1"/>
    <property type="molecule type" value="Genomic_DNA"/>
</dbReference>
<organism evidence="1 2">
    <name type="scientific">Lithospermum erythrorhizon</name>
    <name type="common">Purple gromwell</name>
    <name type="synonym">Lithospermum officinale var. erythrorhizon</name>
    <dbReference type="NCBI Taxonomy" id="34254"/>
    <lineage>
        <taxon>Eukaryota</taxon>
        <taxon>Viridiplantae</taxon>
        <taxon>Streptophyta</taxon>
        <taxon>Embryophyta</taxon>
        <taxon>Tracheophyta</taxon>
        <taxon>Spermatophyta</taxon>
        <taxon>Magnoliopsida</taxon>
        <taxon>eudicotyledons</taxon>
        <taxon>Gunneridae</taxon>
        <taxon>Pentapetalae</taxon>
        <taxon>asterids</taxon>
        <taxon>lamiids</taxon>
        <taxon>Boraginales</taxon>
        <taxon>Boraginaceae</taxon>
        <taxon>Boraginoideae</taxon>
        <taxon>Lithospermeae</taxon>
        <taxon>Lithospermum</taxon>
    </lineage>
</organism>
<protein>
    <submittedName>
        <fullName evidence="1">Uncharacterized protein</fullName>
    </submittedName>
</protein>
<name>A0AAV3QMW7_LITER</name>
<evidence type="ECO:0000313" key="2">
    <source>
        <dbReference type="Proteomes" id="UP001454036"/>
    </source>
</evidence>
<accession>A0AAV3QMW7</accession>
<comment type="caution">
    <text evidence="1">The sequence shown here is derived from an EMBL/GenBank/DDBJ whole genome shotgun (WGS) entry which is preliminary data.</text>
</comment>
<evidence type="ECO:0000313" key="1">
    <source>
        <dbReference type="EMBL" id="GAA0164346.1"/>
    </source>
</evidence>
<dbReference type="Proteomes" id="UP001454036">
    <property type="component" value="Unassembled WGS sequence"/>
</dbReference>
<proteinExistence type="predicted"/>